<feature type="domain" description="Kazal-like" evidence="2">
    <location>
        <begin position="31"/>
        <end position="88"/>
    </location>
</feature>
<dbReference type="Proteomes" id="UP001159042">
    <property type="component" value="Unassembled WGS sequence"/>
</dbReference>
<proteinExistence type="predicted"/>
<dbReference type="InterPro" id="IPR002350">
    <property type="entry name" value="Kazal_dom"/>
</dbReference>
<dbReference type="Gene3D" id="3.30.60.30">
    <property type="match status" value="1"/>
</dbReference>
<dbReference type="SUPFAM" id="SSF100895">
    <property type="entry name" value="Kazal-type serine protease inhibitors"/>
    <property type="match status" value="1"/>
</dbReference>
<name>A0AAV8W4Q1_9CUCU</name>
<accession>A0AAV8W4Q1</accession>
<dbReference type="InterPro" id="IPR036058">
    <property type="entry name" value="Kazal_dom_sf"/>
</dbReference>
<dbReference type="Pfam" id="PF00050">
    <property type="entry name" value="Kazal_1"/>
    <property type="match status" value="1"/>
</dbReference>
<keyword evidence="4" id="KW-1185">Reference proteome</keyword>
<protein>
    <recommendedName>
        <fullName evidence="2">Kazal-like domain-containing protein</fullName>
    </recommendedName>
</protein>
<gene>
    <name evidence="3" type="ORF">NQ315_010562</name>
</gene>
<evidence type="ECO:0000259" key="2">
    <source>
        <dbReference type="PROSITE" id="PS51465"/>
    </source>
</evidence>
<comment type="caution">
    <text evidence="3">The sequence shown here is derived from an EMBL/GenBank/DDBJ whole genome shotgun (WGS) entry which is preliminary data.</text>
</comment>
<feature type="chain" id="PRO_5043474086" description="Kazal-like domain-containing protein" evidence="1">
    <location>
        <begin position="21"/>
        <end position="95"/>
    </location>
</feature>
<evidence type="ECO:0000256" key="1">
    <source>
        <dbReference type="SAM" id="SignalP"/>
    </source>
</evidence>
<evidence type="ECO:0000313" key="3">
    <source>
        <dbReference type="EMBL" id="KAJ8921653.1"/>
    </source>
</evidence>
<sequence>MKFSLVVLVVFVTLVASVYGFPSKGSTKASLNKKPACLKDCGDIYKPICVGDGSGKNNKSFGSECVLANYNCENKVDWKVISEGECAGGGGVRLS</sequence>
<feature type="signal peptide" evidence="1">
    <location>
        <begin position="1"/>
        <end position="20"/>
    </location>
</feature>
<keyword evidence="1" id="KW-0732">Signal</keyword>
<dbReference type="AlphaFoldDB" id="A0AAV8W4Q1"/>
<reference evidence="3 4" key="1">
    <citation type="journal article" date="2023" name="Insect Mol. Biol.">
        <title>Genome sequencing provides insights into the evolution of gene families encoding plant cell wall-degrading enzymes in longhorned beetles.</title>
        <authorList>
            <person name="Shin N.R."/>
            <person name="Okamura Y."/>
            <person name="Kirsch R."/>
            <person name="Pauchet Y."/>
        </authorList>
    </citation>
    <scope>NUCLEOTIDE SEQUENCE [LARGE SCALE GENOMIC DNA]</scope>
    <source>
        <strain evidence="3">EAD_L_NR</strain>
    </source>
</reference>
<dbReference type="CDD" id="cd00104">
    <property type="entry name" value="KAZAL_FS"/>
    <property type="match status" value="1"/>
</dbReference>
<dbReference type="EMBL" id="JANEYG010000009">
    <property type="protein sequence ID" value="KAJ8921653.1"/>
    <property type="molecule type" value="Genomic_DNA"/>
</dbReference>
<evidence type="ECO:0000313" key="4">
    <source>
        <dbReference type="Proteomes" id="UP001159042"/>
    </source>
</evidence>
<dbReference type="PROSITE" id="PS51465">
    <property type="entry name" value="KAZAL_2"/>
    <property type="match status" value="1"/>
</dbReference>
<organism evidence="3 4">
    <name type="scientific">Exocentrus adspersus</name>
    <dbReference type="NCBI Taxonomy" id="1586481"/>
    <lineage>
        <taxon>Eukaryota</taxon>
        <taxon>Metazoa</taxon>
        <taxon>Ecdysozoa</taxon>
        <taxon>Arthropoda</taxon>
        <taxon>Hexapoda</taxon>
        <taxon>Insecta</taxon>
        <taxon>Pterygota</taxon>
        <taxon>Neoptera</taxon>
        <taxon>Endopterygota</taxon>
        <taxon>Coleoptera</taxon>
        <taxon>Polyphaga</taxon>
        <taxon>Cucujiformia</taxon>
        <taxon>Chrysomeloidea</taxon>
        <taxon>Cerambycidae</taxon>
        <taxon>Lamiinae</taxon>
        <taxon>Acanthocinini</taxon>
        <taxon>Exocentrus</taxon>
    </lineage>
</organism>